<dbReference type="EnsemblMetazoa" id="GAUT047603-RA">
    <property type="protein sequence ID" value="GAUT047603-PA"/>
    <property type="gene ID" value="GAUT047603"/>
</dbReference>
<dbReference type="InterPro" id="IPR008984">
    <property type="entry name" value="SMAD_FHA_dom_sf"/>
</dbReference>
<sequence length="3690" mass="410595">MSLESAKLIRLDEAGNQCETIVANGRKLTLGYYMSCDYVLTDPRAKGVHCEIECDALGRVFIHNFCEEYPVHLNGFPISIKRTLLSGSKLLILDTLFEWEFQSCINIENEAISMQKTTSTPQRQIGVPEQSANSCPDLKPHREVIKRLTIHNFVHCIRSCGEGNAEGEPFETRNVSYQVQDETDQQEGQEIEASSKENEDHEKFANESRTQHLLQVPLTFAEENPRMDIIMCTENKANKSTQENKRLLAMCRQSHVLITSYSPRQTGVCIEKSFTSLYTSRSGCGTPKSVNDLINFCTPSTSKNATIMNSVAASNQSTTMHLVDLTATTKEMDSYLKASASKKNLTQKSSKAKLASSDITDVAVSHFTPLSNDSQKDSSATPDSVASVITVSSTDSSSVVAATPRVSFPRLSKKTTSKRTNEVDHLDTPKRTTQSLIRRVLQSSAKNQAYKGRNNIDYVTPARNVKGNAVYVVNPKSVEPERSCNAKLLARSCLTTPSHKNVIKSDHDLDNCIASTSQGARKSIFNPLSGTSTPLLARKNCSMARERMPSHKVRNFIKVTQRSPLTNNNFTAKFSSNKKKSPQTYLSERLVLRARKSLNNKCPTTRSRKLCTVVKEKSTPKGALPDMFEKTLLINSTEKNVNNSSDELSRIFIIDSNKNTDEMHNMKLNKDGPQARNCFEKIKNFKVIISEQEENEELNAQSRNCTTDNQISKATPLREQVAEINQIIGLTGNESSWLTFASAQEKRNIVIVDKIGDELIENYSGKSRDPINKIEGHLANRGVDKKIENSHAKIEAEEGANISMGMEDASKLLLQEIEIVLNKSDEFQQKHLESKSTIVEKAPYAVENKELEENEPTSLTKLASKKSLTSIDNQELRETTSVISLLDNNQGQASFAGKCKTELLSSTGLRVCEQKEKSEIVPFLMERCMENTSENCMEIMFSMSPTIAKEKPKKTENVLAAENTSKISEIQSFPAPCVAETGILSPLFSHLNEKADKTQLIAFTPRRSVICASLSLKNSVGLTSNTQRNRRASCTAINELFLTPRINTRRLSISLEDEKTVANLQMSRADTAQEFFNVEHLNIPLEMSEDMGAVVGENENVENEKEKSHTIKESSALIAETICTSEEVICDIFDETVENFTRDAKTNINQVNVKDMGEQQSAADMGQSSGEPKHVAEEILTKNSEVLDNSDYGYGNELDESFNAETGSLIHLNNKSEEVHKGEAVNIHENELESVPSNMNNVRVIANLLKTRTPTNANNNEEVPCTSREFLDSLKEVKQLLKNPASYRTVHSSDIREQINVPKRCSIPPLSDLNESLDTFEKNVKLVTIDNVETYQNLVMDKNFDKFLVTPRAKNLMIAGLPSSSVVGKTGNSVKIPTAECDFSISKNDNALFDDLFKTPAAGSCLIGSYFEADDEQVEQRESSSNINKVKENFEMKQHNHEPSKKLFEEHVQEIKIYTPISTEWKSLTAQIPTQKSLFSASEILSDLSRCNVKEWVEPAKNAETSSKMLKHDYQVDTNEDLSTKDTTPGVTCSYTSLYLPLTKCVMDVTNTSDVMLDISSTSQSNLTDPLAGTSIVEFANKHECSSASLDSKGDISGIHLLDKTTESMSDEQAIDSERDEQVSTFSLQTIDDGKVNELSELLMVTDSEDFSMLHESSPNRTGCQLLDKTTHLTKQSIEEMGLLEDPERDREKKIVDCVSISSVFSEEEVLCKKALIVKSRKCASEEKGPKTVNVAAVFEGTLAKDDCNISEEMPVHKNVIVETIAGQIEIETGFCVKAKGREKTNAEFSENASSTIESSNSAKVDAKLLEETHCAQQEFETTKRVALPADSKLLLLEEKEQIAVLETDPITSPKTISVNALQASHTQFSQEKEKHPTHSAFPEVSPTYNETFLEQSQSIVEESIFLKRYSEAKHDCTKNHERRNSIFTLPGATCVTNPGNAEAAQQSLVLSTSVSERDVSSEMISMKENNERGQKRVEHLENSSTALIATQQAAYETMEGTEAAVSKHVNTMADERIFESKFAEKIVSREFEQEVSSTEQLVSKARKISEKDEKRFIDAKEVEPLKLETSFESAWDNKVFLKEKEGFTKAQKDITNKLDEDFIAISLPKTEILISDIADKKLSTIELPEEVRCDTVLGETTTIKNVDFLENSKTLNERQLCKTAVIEIDPIASVKHVNTNEVKTFNKKICPVKGKPYAKVFALPTANSSHIETFIDSKDPQIKLQEGLSQRNSKASGEDTEKQESNGDISVGIKPLDVILSSSIGDRIIEANKLETANMSQVQDKEFEELFVRAQQFDSLDEAAEETVSAEVLLTKRTGERVQKMREYLDNAGMSAEVIENARVDRSSHITNTKEEFIVERKFTEERKSESEIAQVYVATEKSEIASKPEGECIVRNLNVPGIQAGEALLTDVQCRGRNMDERVSDNAADIVEMSSIEGPQLSNSQKLELVTIEIFSSEKNAAGNLTEIIEISETAKESGSKIFNSSTPPFNKIEENKTGGNLKCEIITIQTFKKSVEKKPEIEKITKLNVINQSESVDHEKTDSEKQTKADKLLVYKENTSVTDNELKSGICEVVVIDSDFETKSNSSIKQTEENHSKDEAKAGKGSQFNECSDANPDLVSTKRAVFRTASAPQERIFTTSESNKGSTSDNNDGNLATTHKTRRKLSQTPLEEPIAEQAETKELSFLKVLKDKTPDIKDVEHALVKELPTITTVKSMSMVEGEHEPLAISEPKWNKKCSDHTEQLSFNIAHMAGASAEEPAIVHNQTPVKDIQFVSTDPTMVTLRSTAIRQASKRQPTHPSPSTLDIEITYHEMKEVQKTPRKRELKHHNVSDSSHSSITNVDDPPTRARTYRDFQKEDNITIDSEVVNESGSDEKEFTQQQNQNINLKTQLFAMPKKNAVEEVKAIIVSEKANQSEVKINENLDTSSKRPLRRKAARRVLNEETTIEGNQRSKRRKPLESKLREVANVSSKSTTGIATETGSSEVVDTDLQKDTNVIELQSHSRTANARQKPSEKQESCFSSSMTTTKRRTGKRKVEEKQQLLKDTARQIKSTVELEMSGTTSIAIDMLEITSRSNDLKVSDEQATFQSRSIIQTFAEVNNKPVREHEESQHADDEIELTFKTKKLKNLETSKLRLVEIEGIEEPSDETAQKAGLLRDSQIGSSQCIGASQKALGSPGINRAKLVSETESIQSSTDETKISVTKRPQRKAATAYHNYDETSDTEMQTLTKEKHDNSQKLLAANMAEVLAEHNQGVIRTEMAIGVVTTTRGRMRKPTPKVQQFLEKERAKAESPKKRNVRSTGTPAEQRKPGRRGRKPSINEMRNAESDTRKSSKRSRGRAVGEFSATITSAERPIQETPATVADVQSERSVESVIMTKYIKKSNKSPTETSMLSAVKSRRRGRAKGGVEQFEAEEFPRKKVSSTFEYEKQKGSTPTSIVETHKPKRNAAAAAKARIEEDALAAAAIDPPKKSRAKRTASRTPIADVRDFNTEVDEDKCRSARSTTKEKRQILAATTRKRDYRLASASTVGSTDEFADVEGQIGEESAGYVNFESEVEKPATKREARNRTAALVNDTPVVPVKRIRKGKSRSDDAGLQGEPGAETKETTRTARARKIVHFEHATEIVGLLGEIAKTPGKETSAKQPPQRLSFTTDNETGNATSRSQQSSLTLPAEALLPKRSIRTRRK</sequence>
<feature type="compositionally biased region" description="Basic and acidic residues" evidence="1">
    <location>
        <begin position="3287"/>
        <end position="3297"/>
    </location>
</feature>
<feature type="region of interest" description="Disordered" evidence="1">
    <location>
        <begin position="2821"/>
        <end position="2850"/>
    </location>
</feature>
<evidence type="ECO:0000313" key="4">
    <source>
        <dbReference type="Proteomes" id="UP000078200"/>
    </source>
</evidence>
<proteinExistence type="predicted"/>
<accession>A0A1A9VU12</accession>
<keyword evidence="4" id="KW-1185">Reference proteome</keyword>
<feature type="compositionally biased region" description="Basic and acidic residues" evidence="1">
    <location>
        <begin position="2237"/>
        <end position="2246"/>
    </location>
</feature>
<feature type="region of interest" description="Disordered" evidence="1">
    <location>
        <begin position="3385"/>
        <end position="3414"/>
    </location>
</feature>
<evidence type="ECO:0000313" key="3">
    <source>
        <dbReference type="EnsemblMetazoa" id="GAUT047603-PA"/>
    </source>
</evidence>
<feature type="compositionally biased region" description="Polar residues" evidence="1">
    <location>
        <begin position="3645"/>
        <end position="3673"/>
    </location>
</feature>
<feature type="region of interest" description="Disordered" evidence="1">
    <location>
        <begin position="3639"/>
        <end position="3690"/>
    </location>
</feature>
<feature type="region of interest" description="Disordered" evidence="1">
    <location>
        <begin position="3582"/>
        <end position="3615"/>
    </location>
</feature>
<dbReference type="PROSITE" id="PS50006">
    <property type="entry name" value="FHA_DOMAIN"/>
    <property type="match status" value="1"/>
</dbReference>
<feature type="compositionally biased region" description="Polar residues" evidence="1">
    <location>
        <begin position="3004"/>
        <end position="3013"/>
    </location>
</feature>
<feature type="region of interest" description="Disordered" evidence="1">
    <location>
        <begin position="2633"/>
        <end position="2678"/>
    </location>
</feature>
<organism evidence="3 4">
    <name type="scientific">Glossina austeni</name>
    <name type="common">Savannah tsetse fly</name>
    <dbReference type="NCBI Taxonomy" id="7395"/>
    <lineage>
        <taxon>Eukaryota</taxon>
        <taxon>Metazoa</taxon>
        <taxon>Ecdysozoa</taxon>
        <taxon>Arthropoda</taxon>
        <taxon>Hexapoda</taxon>
        <taxon>Insecta</taxon>
        <taxon>Pterygota</taxon>
        <taxon>Neoptera</taxon>
        <taxon>Endopterygota</taxon>
        <taxon>Diptera</taxon>
        <taxon>Brachycera</taxon>
        <taxon>Muscomorpha</taxon>
        <taxon>Hippoboscoidea</taxon>
        <taxon>Glossinidae</taxon>
        <taxon>Glossina</taxon>
    </lineage>
</organism>
<feature type="compositionally biased region" description="Polar residues" evidence="1">
    <location>
        <begin position="2970"/>
        <end position="2986"/>
    </location>
</feature>
<dbReference type="SUPFAM" id="SSF49879">
    <property type="entry name" value="SMAD/FHA domain"/>
    <property type="match status" value="1"/>
</dbReference>
<feature type="compositionally biased region" description="Basic and acidic residues" evidence="1">
    <location>
        <begin position="3558"/>
        <end position="3570"/>
    </location>
</feature>
<feature type="region of interest" description="Disordered" evidence="1">
    <location>
        <begin position="3004"/>
        <end position="3038"/>
    </location>
</feature>
<feature type="region of interest" description="Disordered" evidence="1">
    <location>
        <begin position="412"/>
        <end position="434"/>
    </location>
</feature>
<dbReference type="InterPro" id="IPR000253">
    <property type="entry name" value="FHA_dom"/>
</dbReference>
<feature type="compositionally biased region" description="Basic and acidic residues" evidence="1">
    <location>
        <begin position="193"/>
        <end position="209"/>
    </location>
</feature>
<feature type="compositionally biased region" description="Basic and acidic residues" evidence="1">
    <location>
        <begin position="2593"/>
        <end position="2605"/>
    </location>
</feature>
<protein>
    <submittedName>
        <fullName evidence="3">FHA domain-containing protein</fullName>
    </submittedName>
</protein>
<feature type="compositionally biased region" description="Basic and acidic residues" evidence="1">
    <location>
        <begin position="419"/>
        <end position="430"/>
    </location>
</feature>
<feature type="region of interest" description="Disordered" evidence="1">
    <location>
        <begin position="2943"/>
        <end position="2986"/>
    </location>
</feature>
<name>A0A1A9VU12_GLOAU</name>
<feature type="region of interest" description="Disordered" evidence="1">
    <location>
        <begin position="2586"/>
        <end position="2618"/>
    </location>
</feature>
<dbReference type="VEuPathDB" id="VectorBase:GAUT047603"/>
<feature type="region of interest" description="Disordered" evidence="1">
    <location>
        <begin position="2228"/>
        <end position="2249"/>
    </location>
</feature>
<dbReference type="Proteomes" id="UP000078200">
    <property type="component" value="Unassembled WGS sequence"/>
</dbReference>
<feature type="region of interest" description="Disordered" evidence="1">
    <location>
        <begin position="179"/>
        <end position="209"/>
    </location>
</feature>
<dbReference type="Gene3D" id="2.60.200.20">
    <property type="match status" value="1"/>
</dbReference>
<feature type="region of interest" description="Disordered" evidence="1">
    <location>
        <begin position="3287"/>
        <end position="3370"/>
    </location>
</feature>
<feature type="region of interest" description="Disordered" evidence="1">
    <location>
        <begin position="3427"/>
        <end position="3486"/>
    </location>
</feature>
<feature type="domain" description="FHA" evidence="2">
    <location>
        <begin position="22"/>
        <end position="83"/>
    </location>
</feature>
<feature type="region of interest" description="Disordered" evidence="1">
    <location>
        <begin position="3193"/>
        <end position="3215"/>
    </location>
</feature>
<reference evidence="3" key="1">
    <citation type="submission" date="2020-05" db="UniProtKB">
        <authorList>
            <consortium name="EnsemblMetazoa"/>
        </authorList>
    </citation>
    <scope>IDENTIFICATION</scope>
    <source>
        <strain evidence="3">TTRI</strain>
    </source>
</reference>
<dbReference type="STRING" id="7395.A0A1A9VU12"/>
<feature type="compositionally biased region" description="Basic residues" evidence="1">
    <location>
        <begin position="2822"/>
        <end position="2831"/>
    </location>
</feature>
<evidence type="ECO:0000256" key="1">
    <source>
        <dbReference type="SAM" id="MobiDB-lite"/>
    </source>
</evidence>
<feature type="compositionally biased region" description="Polar residues" evidence="1">
    <location>
        <begin position="2639"/>
        <end position="2661"/>
    </location>
</feature>
<feature type="compositionally biased region" description="Acidic residues" evidence="1">
    <location>
        <begin position="181"/>
        <end position="190"/>
    </location>
</feature>
<evidence type="ECO:0000259" key="2">
    <source>
        <dbReference type="PROSITE" id="PS50006"/>
    </source>
</evidence>
<dbReference type="Pfam" id="PF00498">
    <property type="entry name" value="FHA"/>
    <property type="match status" value="1"/>
</dbReference>
<feature type="compositionally biased region" description="Polar residues" evidence="1">
    <location>
        <begin position="2834"/>
        <end position="2843"/>
    </location>
</feature>
<feature type="region of interest" description="Disordered" evidence="1">
    <location>
        <begin position="3558"/>
        <end position="3577"/>
    </location>
</feature>